<comment type="similarity">
    <text evidence="1">Belongs to the FGGY kinase family.</text>
</comment>
<dbReference type="InterPro" id="IPR018485">
    <property type="entry name" value="FGGY_C"/>
</dbReference>
<dbReference type="PANTHER" id="PTHR43095:SF2">
    <property type="entry name" value="GLUCONOKINASE"/>
    <property type="match status" value="1"/>
</dbReference>
<sequence length="496" mass="54634">MAIDLGTSSAKLCCATTDGRVLLFLQQPYPVHPVGEYGVEQYPDEILEATSQLIREAVQRLGQPAALGFSAAMHGLMGMHADGRALSALLIWSDRRSMDAAQQLKAAMGETIYTHSGVPVHPMLPVCKWIYWNQRMEPWLSQVRWWVSVKEYVLYHLTGEVLTDYAMAGATGMFDMHTRQWNMEVLGHIGLERGQLPEIVSPLTWLQTDARCRLVQQSGLVGGIPVMVGSTDGCLAAIGSGLAGTEDVSITIGTSGAVRRWLPQPLMDPGRRLFCYMLLPGHYIIGGALNNGGGAVTQFTEVFGEADCAGSVKHFVHQAMMAPPGCEGLMCLPYFLGERSPVWDPLAQGAFVGIRATHRAMHFQRALLEGIGFSVKQLVDLLEELTGSFRQIWLSGGIVHVPEWIQLLADITGRELCVRSETDASCTGVLTLMALTSSADILPSNMGYGFSLHRHPSQPDEEQHYLPDPDTSSWYAQLFPRFVTLYPLLFTWQQSR</sequence>
<dbReference type="Pfam" id="PF02782">
    <property type="entry name" value="FGGY_C"/>
    <property type="match status" value="1"/>
</dbReference>
<dbReference type="Gene3D" id="3.30.420.40">
    <property type="match status" value="2"/>
</dbReference>
<dbReference type="InterPro" id="IPR050406">
    <property type="entry name" value="FGGY_Carb_Kinase"/>
</dbReference>
<reference evidence="7" key="1">
    <citation type="submission" date="2016-10" db="EMBL/GenBank/DDBJ databases">
        <authorList>
            <person name="Varghese N."/>
            <person name="Submissions S."/>
        </authorList>
    </citation>
    <scope>NUCLEOTIDE SEQUENCE [LARGE SCALE GENOMIC DNA]</scope>
    <source>
        <strain evidence="7">DSM 14807</strain>
    </source>
</reference>
<dbReference type="GO" id="GO:0005975">
    <property type="term" value="P:carbohydrate metabolic process"/>
    <property type="evidence" value="ECO:0007669"/>
    <property type="project" value="InterPro"/>
</dbReference>
<feature type="domain" description="Carbohydrate kinase FGGY N-terminal" evidence="4">
    <location>
        <begin position="2"/>
        <end position="239"/>
    </location>
</feature>
<dbReference type="InterPro" id="IPR018484">
    <property type="entry name" value="FGGY_N"/>
</dbReference>
<organism evidence="6 7">
    <name type="scientific">Thermoflavifilum thermophilum</name>
    <dbReference type="NCBI Taxonomy" id="1393122"/>
    <lineage>
        <taxon>Bacteria</taxon>
        <taxon>Pseudomonadati</taxon>
        <taxon>Bacteroidota</taxon>
        <taxon>Chitinophagia</taxon>
        <taxon>Chitinophagales</taxon>
        <taxon>Chitinophagaceae</taxon>
        <taxon>Thermoflavifilum</taxon>
    </lineage>
</organism>
<dbReference type="Pfam" id="PF00370">
    <property type="entry name" value="FGGY_N"/>
    <property type="match status" value="1"/>
</dbReference>
<dbReference type="GO" id="GO:0016301">
    <property type="term" value="F:kinase activity"/>
    <property type="evidence" value="ECO:0007669"/>
    <property type="project" value="UniProtKB-KW"/>
</dbReference>
<evidence type="ECO:0000259" key="4">
    <source>
        <dbReference type="Pfam" id="PF00370"/>
    </source>
</evidence>
<dbReference type="AlphaFoldDB" id="A0A1I7N7Z7"/>
<evidence type="ECO:0000256" key="3">
    <source>
        <dbReference type="ARBA" id="ARBA00022777"/>
    </source>
</evidence>
<protein>
    <submittedName>
        <fullName evidence="6">Gluconate kinase, FGGY family</fullName>
    </submittedName>
</protein>
<dbReference type="Proteomes" id="UP000199537">
    <property type="component" value="Unassembled WGS sequence"/>
</dbReference>
<evidence type="ECO:0000313" key="7">
    <source>
        <dbReference type="Proteomes" id="UP000199537"/>
    </source>
</evidence>
<evidence type="ECO:0000313" key="6">
    <source>
        <dbReference type="EMBL" id="SFV30769.1"/>
    </source>
</evidence>
<name>A0A1I7N7Z7_9BACT</name>
<evidence type="ECO:0000259" key="5">
    <source>
        <dbReference type="Pfam" id="PF02782"/>
    </source>
</evidence>
<dbReference type="SUPFAM" id="SSF53067">
    <property type="entry name" value="Actin-like ATPase domain"/>
    <property type="match status" value="2"/>
</dbReference>
<dbReference type="EMBL" id="FPCJ01000001">
    <property type="protein sequence ID" value="SFV30769.1"/>
    <property type="molecule type" value="Genomic_DNA"/>
</dbReference>
<dbReference type="PANTHER" id="PTHR43095">
    <property type="entry name" value="SUGAR KINASE"/>
    <property type="match status" value="1"/>
</dbReference>
<feature type="domain" description="Carbohydrate kinase FGGY C-terminal" evidence="5">
    <location>
        <begin position="249"/>
        <end position="434"/>
    </location>
</feature>
<evidence type="ECO:0000256" key="2">
    <source>
        <dbReference type="ARBA" id="ARBA00022679"/>
    </source>
</evidence>
<gene>
    <name evidence="6" type="ORF">SAMN05660895_0885</name>
</gene>
<dbReference type="CDD" id="cd07770">
    <property type="entry name" value="ASKHA_NBD_FGGY_GntK"/>
    <property type="match status" value="1"/>
</dbReference>
<keyword evidence="3 6" id="KW-0418">Kinase</keyword>
<keyword evidence="2" id="KW-0808">Transferase</keyword>
<accession>A0A1I7N7Z7</accession>
<keyword evidence="7" id="KW-1185">Reference proteome</keyword>
<dbReference type="STRING" id="1393122.SAMN05660895_0885"/>
<dbReference type="InterPro" id="IPR043129">
    <property type="entry name" value="ATPase_NBD"/>
</dbReference>
<proteinExistence type="inferred from homology"/>
<evidence type="ECO:0000256" key="1">
    <source>
        <dbReference type="ARBA" id="ARBA00009156"/>
    </source>
</evidence>
<dbReference type="InterPro" id="IPR000577">
    <property type="entry name" value="Carb_kinase_FGGY"/>
</dbReference>
<dbReference type="PIRSF" id="PIRSF000538">
    <property type="entry name" value="GlpK"/>
    <property type="match status" value="1"/>
</dbReference>